<feature type="compositionally biased region" description="Acidic residues" evidence="1">
    <location>
        <begin position="434"/>
        <end position="444"/>
    </location>
</feature>
<dbReference type="SUPFAM" id="SSF81606">
    <property type="entry name" value="PP2C-like"/>
    <property type="match status" value="1"/>
</dbReference>
<feature type="region of interest" description="Disordered" evidence="1">
    <location>
        <begin position="60"/>
        <end position="80"/>
    </location>
</feature>
<comment type="caution">
    <text evidence="3">The sequence shown here is derived from an EMBL/GenBank/DDBJ whole genome shotgun (WGS) entry which is preliminary data.</text>
</comment>
<dbReference type="InterPro" id="IPR015655">
    <property type="entry name" value="PP2C"/>
</dbReference>
<keyword evidence="4" id="KW-1185">Reference proteome</keyword>
<sequence length="556" mass="59719">MSDVFVHRNQIVTEGETEKAEDAAAAEVFAALEAEQFVSYHLGQTDNGRICAVSVRTCPEPAEQEPDAEDGEGSEASSVEVDVEEDLMCGFCQDKAAGKESIEDFLVDKLKLPINVLGETATCVFHAVFDGHGGPYCAEHVSTHLAKNILARLRDRATNVSDEVAVKTAIAAGFKQTEHNFLQHAKKTDDSSGSTACTMTVFGPDEQMRLRLFMANCGDSRAVLCTGGGTAVRLTEDHKPNLPAEKKRIEAADGGVVEVAGIWRAVLPQKKRILSKIAGLAVSRSFGDKDFKGPDIVSAEPEITVHEVDWDADEFVILATDGIWDVLSDKDSVGLVRQVLQEGLSETKAAEALVKRAREKESQDDCTALVVRFAWNSASAGAKAAAAPGEEKEVGMGAEEPMEVGEEGEEEPMEDDEGEEEAEPRDIFSQAADGEAEEMDEEDAAPAPDGSSAAKPRKAEPRDIFSQAADGEAEEMDEEAAGLKRWDKGQPSDTPLASELFEGLGPTREELHEQGAAPIGPALLGGLLKDVRDDKEKEATEEPQKEAVDADMDMFG</sequence>
<proteinExistence type="predicted"/>
<dbReference type="OrthoDB" id="10264738at2759"/>
<feature type="compositionally biased region" description="Basic and acidic residues" evidence="1">
    <location>
        <begin position="481"/>
        <end position="490"/>
    </location>
</feature>
<dbReference type="InterPro" id="IPR001932">
    <property type="entry name" value="PPM-type_phosphatase-like_dom"/>
</dbReference>
<dbReference type="CDD" id="cd00143">
    <property type="entry name" value="PP2Cc"/>
    <property type="match status" value="1"/>
</dbReference>
<dbReference type="AlphaFoldDB" id="A0A1Q9F235"/>
<evidence type="ECO:0000256" key="1">
    <source>
        <dbReference type="SAM" id="MobiDB-lite"/>
    </source>
</evidence>
<dbReference type="EMBL" id="LSRX01000024">
    <property type="protein sequence ID" value="OLQ13719.1"/>
    <property type="molecule type" value="Genomic_DNA"/>
</dbReference>
<organism evidence="3 4">
    <name type="scientific">Symbiodinium microadriaticum</name>
    <name type="common">Dinoflagellate</name>
    <name type="synonym">Zooxanthella microadriatica</name>
    <dbReference type="NCBI Taxonomy" id="2951"/>
    <lineage>
        <taxon>Eukaryota</taxon>
        <taxon>Sar</taxon>
        <taxon>Alveolata</taxon>
        <taxon>Dinophyceae</taxon>
        <taxon>Suessiales</taxon>
        <taxon>Symbiodiniaceae</taxon>
        <taxon>Symbiodinium</taxon>
    </lineage>
</organism>
<feature type="region of interest" description="Disordered" evidence="1">
    <location>
        <begin position="380"/>
        <end position="503"/>
    </location>
</feature>
<evidence type="ECO:0000313" key="3">
    <source>
        <dbReference type="EMBL" id="OLQ13719.1"/>
    </source>
</evidence>
<dbReference type="Proteomes" id="UP000186817">
    <property type="component" value="Unassembled WGS sequence"/>
</dbReference>
<dbReference type="InterPro" id="IPR036457">
    <property type="entry name" value="PPM-type-like_dom_sf"/>
</dbReference>
<name>A0A1Q9F235_SYMMI</name>
<evidence type="ECO:0000259" key="2">
    <source>
        <dbReference type="PROSITE" id="PS51746"/>
    </source>
</evidence>
<accession>A0A1Q9F235</accession>
<gene>
    <name evidence="3" type="ORF">AK812_SmicGene2201</name>
</gene>
<feature type="compositionally biased region" description="Acidic residues" evidence="1">
    <location>
        <begin position="62"/>
        <end position="73"/>
    </location>
</feature>
<feature type="domain" description="PPM-type phosphatase" evidence="2">
    <location>
        <begin position="88"/>
        <end position="373"/>
    </location>
</feature>
<dbReference type="Pfam" id="PF00481">
    <property type="entry name" value="PP2C"/>
    <property type="match status" value="1"/>
</dbReference>
<dbReference type="PANTHER" id="PTHR47992">
    <property type="entry name" value="PROTEIN PHOSPHATASE"/>
    <property type="match status" value="1"/>
</dbReference>
<protein>
    <recommendedName>
        <fullName evidence="2">PPM-type phosphatase domain-containing protein</fullName>
    </recommendedName>
</protein>
<dbReference type="Gene3D" id="3.60.40.10">
    <property type="entry name" value="PPM-type phosphatase domain"/>
    <property type="match status" value="1"/>
</dbReference>
<feature type="compositionally biased region" description="Basic and acidic residues" evidence="1">
    <location>
        <begin position="529"/>
        <end position="548"/>
    </location>
</feature>
<evidence type="ECO:0000313" key="4">
    <source>
        <dbReference type="Proteomes" id="UP000186817"/>
    </source>
</evidence>
<feature type="region of interest" description="Disordered" evidence="1">
    <location>
        <begin position="527"/>
        <end position="556"/>
    </location>
</feature>
<feature type="compositionally biased region" description="Low complexity" evidence="1">
    <location>
        <begin position="445"/>
        <end position="454"/>
    </location>
</feature>
<dbReference type="GO" id="GO:0004722">
    <property type="term" value="F:protein serine/threonine phosphatase activity"/>
    <property type="evidence" value="ECO:0007669"/>
    <property type="project" value="InterPro"/>
</dbReference>
<reference evidence="3 4" key="1">
    <citation type="submission" date="2016-02" db="EMBL/GenBank/DDBJ databases">
        <title>Genome analysis of coral dinoflagellate symbionts highlights evolutionary adaptations to a symbiotic lifestyle.</title>
        <authorList>
            <person name="Aranda M."/>
            <person name="Li Y."/>
            <person name="Liew Y.J."/>
            <person name="Baumgarten S."/>
            <person name="Simakov O."/>
            <person name="Wilson M."/>
            <person name="Piel J."/>
            <person name="Ashoor H."/>
            <person name="Bougouffa S."/>
            <person name="Bajic V.B."/>
            <person name="Ryu T."/>
            <person name="Ravasi T."/>
            <person name="Bayer T."/>
            <person name="Micklem G."/>
            <person name="Kim H."/>
            <person name="Bhak J."/>
            <person name="Lajeunesse T.C."/>
            <person name="Voolstra C.R."/>
        </authorList>
    </citation>
    <scope>NUCLEOTIDE SEQUENCE [LARGE SCALE GENOMIC DNA]</scope>
    <source>
        <strain evidence="3 4">CCMP2467</strain>
    </source>
</reference>
<feature type="compositionally biased region" description="Acidic residues" evidence="1">
    <location>
        <begin position="400"/>
        <end position="423"/>
    </location>
</feature>
<feature type="compositionally biased region" description="Acidic residues" evidence="1">
    <location>
        <begin position="471"/>
        <end position="480"/>
    </location>
</feature>
<dbReference type="SMART" id="SM00331">
    <property type="entry name" value="PP2C_SIG"/>
    <property type="match status" value="1"/>
</dbReference>
<dbReference type="SMART" id="SM00332">
    <property type="entry name" value="PP2Cc"/>
    <property type="match status" value="1"/>
</dbReference>
<dbReference type="PROSITE" id="PS51746">
    <property type="entry name" value="PPM_2"/>
    <property type="match status" value="1"/>
</dbReference>